<name>A0AAW1HWF6_POPJA</name>
<comment type="caution">
    <text evidence="2">The sequence shown here is derived from an EMBL/GenBank/DDBJ whole genome shotgun (WGS) entry which is preliminary data.</text>
</comment>
<gene>
    <name evidence="2" type="ORF">QE152_g38609</name>
</gene>
<protein>
    <submittedName>
        <fullName evidence="2">Uncharacterized protein</fullName>
    </submittedName>
</protein>
<keyword evidence="3" id="KW-1185">Reference proteome</keyword>
<evidence type="ECO:0000313" key="3">
    <source>
        <dbReference type="Proteomes" id="UP001458880"/>
    </source>
</evidence>
<reference evidence="2 3" key="1">
    <citation type="journal article" date="2024" name="BMC Genomics">
        <title>De novo assembly and annotation of Popillia japonica's genome with initial clues to its potential as an invasive pest.</title>
        <authorList>
            <person name="Cucini C."/>
            <person name="Boschi S."/>
            <person name="Funari R."/>
            <person name="Cardaioli E."/>
            <person name="Iannotti N."/>
            <person name="Marturano G."/>
            <person name="Paoli F."/>
            <person name="Bruttini M."/>
            <person name="Carapelli A."/>
            <person name="Frati F."/>
            <person name="Nardi F."/>
        </authorList>
    </citation>
    <scope>NUCLEOTIDE SEQUENCE [LARGE SCALE GENOMIC DNA]</scope>
    <source>
        <strain evidence="2">DMR45628</strain>
    </source>
</reference>
<feature type="region of interest" description="Disordered" evidence="1">
    <location>
        <begin position="35"/>
        <end position="56"/>
    </location>
</feature>
<dbReference type="Proteomes" id="UP001458880">
    <property type="component" value="Unassembled WGS sequence"/>
</dbReference>
<sequence length="187" mass="21169">MFGTPLINDLKDSSHPFEIVGRLQDEYDIDKLKTDETSTTEATHTQDLQRNCPTNESQDNIVDDELLSQSINIGESIKCLKKQKCCNKVTQNFLKLTLGRIRFKILRSSRNLLAVVLSEKEGLYQLGTSTGVLEKQYARSEFQQSETHTLASSDVPTDKQFSLRAIAAKESNSSQGFVKCNCRKKMW</sequence>
<evidence type="ECO:0000256" key="1">
    <source>
        <dbReference type="SAM" id="MobiDB-lite"/>
    </source>
</evidence>
<evidence type="ECO:0000313" key="2">
    <source>
        <dbReference type="EMBL" id="KAK9681058.1"/>
    </source>
</evidence>
<dbReference type="AlphaFoldDB" id="A0AAW1HWF6"/>
<proteinExistence type="predicted"/>
<organism evidence="2 3">
    <name type="scientific">Popillia japonica</name>
    <name type="common">Japanese beetle</name>
    <dbReference type="NCBI Taxonomy" id="7064"/>
    <lineage>
        <taxon>Eukaryota</taxon>
        <taxon>Metazoa</taxon>
        <taxon>Ecdysozoa</taxon>
        <taxon>Arthropoda</taxon>
        <taxon>Hexapoda</taxon>
        <taxon>Insecta</taxon>
        <taxon>Pterygota</taxon>
        <taxon>Neoptera</taxon>
        <taxon>Endopterygota</taxon>
        <taxon>Coleoptera</taxon>
        <taxon>Polyphaga</taxon>
        <taxon>Scarabaeiformia</taxon>
        <taxon>Scarabaeidae</taxon>
        <taxon>Rutelinae</taxon>
        <taxon>Popillia</taxon>
    </lineage>
</organism>
<feature type="compositionally biased region" description="Polar residues" evidence="1">
    <location>
        <begin position="46"/>
        <end position="56"/>
    </location>
</feature>
<dbReference type="EMBL" id="JASPKY010000851">
    <property type="protein sequence ID" value="KAK9681058.1"/>
    <property type="molecule type" value="Genomic_DNA"/>
</dbReference>
<accession>A0AAW1HWF6</accession>